<dbReference type="Pfam" id="PF01380">
    <property type="entry name" value="SIS"/>
    <property type="match status" value="1"/>
</dbReference>
<dbReference type="InterPro" id="IPR046348">
    <property type="entry name" value="SIS_dom_sf"/>
</dbReference>
<dbReference type="GO" id="GO:0097367">
    <property type="term" value="F:carbohydrate derivative binding"/>
    <property type="evidence" value="ECO:0007669"/>
    <property type="project" value="InterPro"/>
</dbReference>
<dbReference type="GO" id="GO:1901135">
    <property type="term" value="P:carbohydrate derivative metabolic process"/>
    <property type="evidence" value="ECO:0007669"/>
    <property type="project" value="InterPro"/>
</dbReference>
<reference evidence="5" key="2">
    <citation type="submission" date="2023-01" db="EMBL/GenBank/DDBJ databases">
        <title>Human gut microbiome strain richness.</title>
        <authorList>
            <person name="Chen-Liaw A."/>
        </authorList>
    </citation>
    <scope>NUCLEOTIDE SEQUENCE</scope>
    <source>
        <strain evidence="5">1001217st2_G6_1001217B_191108</strain>
    </source>
</reference>
<dbReference type="InterPro" id="IPR047640">
    <property type="entry name" value="RpiR-like"/>
</dbReference>
<accession>A0A3E3AHC4</accession>
<evidence type="ECO:0000256" key="1">
    <source>
        <dbReference type="ARBA" id="ARBA00023015"/>
    </source>
</evidence>
<dbReference type="Proteomes" id="UP000261032">
    <property type="component" value="Unassembled WGS sequence"/>
</dbReference>
<evidence type="ECO:0000313" key="5">
    <source>
        <dbReference type="EMBL" id="MDB7082864.1"/>
    </source>
</evidence>
<organism evidence="6 7">
    <name type="scientific">Thomasclavelia ramosa</name>
    <dbReference type="NCBI Taxonomy" id="1547"/>
    <lineage>
        <taxon>Bacteria</taxon>
        <taxon>Bacillati</taxon>
        <taxon>Bacillota</taxon>
        <taxon>Erysipelotrichia</taxon>
        <taxon>Erysipelotrichales</taxon>
        <taxon>Coprobacillaceae</taxon>
        <taxon>Thomasclavelia</taxon>
    </lineage>
</organism>
<feature type="domain" description="HTH rpiR-type" evidence="4">
    <location>
        <begin position="1"/>
        <end position="76"/>
    </location>
</feature>
<sequence>MNIFSRLDNLTDLTTNEQTLVDYMKNNPERFINMSADEISAACFISIPTIYRLCKKLELNGLAQLKVMVSTSIRDYLKEKKTIDYNYPFSQNETQYQITMKMKELYEQTLIASNNLIDLDQLRLIASALKNAQFIDMYTSAGNLYFVENFKFQMSEIGRFVNVPVEEYQQLLAAASSDKEHIAIVVSFEGRGMIVDKIVKLLKKNNTPIILISSTTLKSLVSLCDYNLYLSPYENHYNKISSFSTRLSLLYLLDCIYTCYFKLDYDKNVKYKTETYLKMTNHDE</sequence>
<evidence type="ECO:0000256" key="2">
    <source>
        <dbReference type="ARBA" id="ARBA00023125"/>
    </source>
</evidence>
<dbReference type="InterPro" id="IPR001347">
    <property type="entry name" value="SIS_dom"/>
</dbReference>
<comment type="caution">
    <text evidence="6">The sequence shown here is derived from an EMBL/GenBank/DDBJ whole genome shotgun (WGS) entry which is preliminary data.</text>
</comment>
<dbReference type="GeneID" id="64196773"/>
<dbReference type="CDD" id="cd05013">
    <property type="entry name" value="SIS_RpiR"/>
    <property type="match status" value="1"/>
</dbReference>
<reference evidence="6 7" key="1">
    <citation type="submission" date="2018-08" db="EMBL/GenBank/DDBJ databases">
        <title>A genome reference for cultivated species of the human gut microbiota.</title>
        <authorList>
            <person name="Zou Y."/>
            <person name="Xue W."/>
            <person name="Luo G."/>
        </authorList>
    </citation>
    <scope>NUCLEOTIDE SEQUENCE [LARGE SCALE GENOMIC DNA]</scope>
    <source>
        <strain evidence="6 7">OM06-4</strain>
    </source>
</reference>
<dbReference type="AlphaFoldDB" id="A0A3E3AHC4"/>
<dbReference type="SUPFAM" id="SSF46689">
    <property type="entry name" value="Homeodomain-like"/>
    <property type="match status" value="1"/>
</dbReference>
<name>A0A3E3AHC4_9FIRM</name>
<dbReference type="SUPFAM" id="SSF53697">
    <property type="entry name" value="SIS domain"/>
    <property type="match status" value="1"/>
</dbReference>
<evidence type="ECO:0000256" key="3">
    <source>
        <dbReference type="ARBA" id="ARBA00023163"/>
    </source>
</evidence>
<dbReference type="EMBL" id="JAQLKE010000004">
    <property type="protein sequence ID" value="MDB7082864.1"/>
    <property type="molecule type" value="Genomic_DNA"/>
</dbReference>
<dbReference type="GO" id="GO:0003677">
    <property type="term" value="F:DNA binding"/>
    <property type="evidence" value="ECO:0007669"/>
    <property type="project" value="UniProtKB-KW"/>
</dbReference>
<dbReference type="InterPro" id="IPR009057">
    <property type="entry name" value="Homeodomain-like_sf"/>
</dbReference>
<dbReference type="EMBL" id="QUSL01000001">
    <property type="protein sequence ID" value="RGD87312.1"/>
    <property type="molecule type" value="Genomic_DNA"/>
</dbReference>
<keyword evidence="3" id="KW-0804">Transcription</keyword>
<evidence type="ECO:0000259" key="4">
    <source>
        <dbReference type="PROSITE" id="PS51071"/>
    </source>
</evidence>
<keyword evidence="2" id="KW-0238">DNA-binding</keyword>
<proteinExistence type="predicted"/>
<dbReference type="PROSITE" id="PS51071">
    <property type="entry name" value="HTH_RPIR"/>
    <property type="match status" value="1"/>
</dbReference>
<dbReference type="InterPro" id="IPR000281">
    <property type="entry name" value="HTH_RpiR"/>
</dbReference>
<dbReference type="PANTHER" id="PTHR30514">
    <property type="entry name" value="GLUCOKINASE"/>
    <property type="match status" value="1"/>
</dbReference>
<dbReference type="InterPro" id="IPR036388">
    <property type="entry name" value="WH-like_DNA-bd_sf"/>
</dbReference>
<gene>
    <name evidence="6" type="ORF">DXB93_01230</name>
    <name evidence="5" type="ORF">PM738_03545</name>
</gene>
<dbReference type="Gene3D" id="1.10.10.10">
    <property type="entry name" value="Winged helix-like DNA-binding domain superfamily/Winged helix DNA-binding domain"/>
    <property type="match status" value="1"/>
</dbReference>
<dbReference type="Pfam" id="PF01418">
    <property type="entry name" value="HTH_6"/>
    <property type="match status" value="1"/>
</dbReference>
<evidence type="ECO:0000313" key="7">
    <source>
        <dbReference type="Proteomes" id="UP000261032"/>
    </source>
</evidence>
<dbReference type="GO" id="GO:0003700">
    <property type="term" value="F:DNA-binding transcription factor activity"/>
    <property type="evidence" value="ECO:0007669"/>
    <property type="project" value="InterPro"/>
</dbReference>
<dbReference type="InterPro" id="IPR035472">
    <property type="entry name" value="RpiR-like_SIS"/>
</dbReference>
<dbReference type="RefSeq" id="WP_003538667.1">
    <property type="nucleotide sequence ID" value="NZ_AP031443.1"/>
</dbReference>
<evidence type="ECO:0000313" key="6">
    <source>
        <dbReference type="EMBL" id="RGD87312.1"/>
    </source>
</evidence>
<dbReference type="PANTHER" id="PTHR30514:SF10">
    <property type="entry name" value="MURR_RPIR FAMILY TRANSCRIPTIONAL REGULATOR"/>
    <property type="match status" value="1"/>
</dbReference>
<protein>
    <submittedName>
        <fullName evidence="6">MurR/RpiR family transcriptional regulator</fullName>
    </submittedName>
</protein>
<dbReference type="Proteomes" id="UP001211987">
    <property type="component" value="Unassembled WGS sequence"/>
</dbReference>
<dbReference type="Gene3D" id="3.40.50.10490">
    <property type="entry name" value="Glucose-6-phosphate isomerase like protein, domain 1"/>
    <property type="match status" value="1"/>
</dbReference>
<keyword evidence="1" id="KW-0805">Transcription regulation</keyword>